<feature type="transmembrane region" description="Helical" evidence="1">
    <location>
        <begin position="312"/>
        <end position="330"/>
    </location>
</feature>
<name>A0A6F8YCQ0_9ACTN</name>
<keyword evidence="1" id="KW-0472">Membrane</keyword>
<evidence type="ECO:0000256" key="1">
    <source>
        <dbReference type="SAM" id="Phobius"/>
    </source>
</evidence>
<keyword evidence="3" id="KW-1185">Reference proteome</keyword>
<dbReference type="RefSeq" id="WP_173154588.1">
    <property type="nucleotide sequence ID" value="NZ_AP022871.1"/>
</dbReference>
<feature type="transmembrane region" description="Helical" evidence="1">
    <location>
        <begin position="34"/>
        <end position="55"/>
    </location>
</feature>
<dbReference type="Pfam" id="PF14296">
    <property type="entry name" value="O-ag_pol_Wzy"/>
    <property type="match status" value="1"/>
</dbReference>
<keyword evidence="1" id="KW-1133">Transmembrane helix</keyword>
<dbReference type="InterPro" id="IPR029468">
    <property type="entry name" value="O-ag_pol_Wzy"/>
</dbReference>
<sequence>MTVVADYGPVGFALVAAVAATAAMLVVGGRRDLLAYLAAYMLVFGFGPVVNYLVGDPVYGGVVLDEVGRAAAGMCLALLAMLVVGALYRQRETFDRHRLAASGRAYPLVPLLLLALSGYAVVVLVLSGPELLSGSKLDRVAAAGPWHYEFLLVELLACSLYFIAVRTPGGRALYWAHMGCYIAYCLATAERDFIFVLFSLLLHTQLFRRRIASVPRLVLPAVGLLLCATYLVHLRQGSGTDLTQVLNQGSVLFVDTFVMDLVPAVMPHLHGLTYLSAVTGLVATEPTLTSWLVDAYAPGSGSGYGFSLTGEAYLNFGLAGIPVVFALLAYTQRWLTNRCDLGQFPAFVSVLFTICLMYGFRGESATFLRTMVDGLVLYGLVHVTSIHDRRQPSRRWHPVAPAALRANPAVVRKELGVPCVS</sequence>
<feature type="transmembrane region" description="Helical" evidence="1">
    <location>
        <begin position="146"/>
        <end position="165"/>
    </location>
</feature>
<feature type="transmembrane region" description="Helical" evidence="1">
    <location>
        <begin position="366"/>
        <end position="386"/>
    </location>
</feature>
<feature type="transmembrane region" description="Helical" evidence="1">
    <location>
        <begin position="214"/>
        <end position="233"/>
    </location>
</feature>
<protein>
    <recommendedName>
        <fullName evidence="4">O-antigen polymerase</fullName>
    </recommendedName>
</protein>
<evidence type="ECO:0000313" key="2">
    <source>
        <dbReference type="EMBL" id="BCB83840.1"/>
    </source>
</evidence>
<feature type="transmembrane region" description="Helical" evidence="1">
    <location>
        <begin position="6"/>
        <end position="27"/>
    </location>
</feature>
<dbReference type="KEGG" id="psuu:Psuf_011530"/>
<feature type="transmembrane region" description="Helical" evidence="1">
    <location>
        <begin position="108"/>
        <end position="126"/>
    </location>
</feature>
<dbReference type="Proteomes" id="UP000503011">
    <property type="component" value="Chromosome"/>
</dbReference>
<evidence type="ECO:0000313" key="3">
    <source>
        <dbReference type="Proteomes" id="UP000503011"/>
    </source>
</evidence>
<keyword evidence="1" id="KW-0812">Transmembrane</keyword>
<accession>A0A6F8YCQ0</accession>
<gene>
    <name evidence="2" type="ORF">Psuf_011530</name>
</gene>
<feature type="transmembrane region" description="Helical" evidence="1">
    <location>
        <begin position="67"/>
        <end position="88"/>
    </location>
</feature>
<organism evidence="2 3">
    <name type="scientific">Phytohabitans suffuscus</name>
    <dbReference type="NCBI Taxonomy" id="624315"/>
    <lineage>
        <taxon>Bacteria</taxon>
        <taxon>Bacillati</taxon>
        <taxon>Actinomycetota</taxon>
        <taxon>Actinomycetes</taxon>
        <taxon>Micromonosporales</taxon>
        <taxon>Micromonosporaceae</taxon>
    </lineage>
</organism>
<evidence type="ECO:0008006" key="4">
    <source>
        <dbReference type="Google" id="ProtNLM"/>
    </source>
</evidence>
<reference evidence="2 3" key="1">
    <citation type="submission" date="2020-03" db="EMBL/GenBank/DDBJ databases">
        <title>Whole genome shotgun sequence of Phytohabitans suffuscus NBRC 105367.</title>
        <authorList>
            <person name="Komaki H."/>
            <person name="Tamura T."/>
        </authorList>
    </citation>
    <scope>NUCLEOTIDE SEQUENCE [LARGE SCALE GENOMIC DNA]</scope>
    <source>
        <strain evidence="2 3">NBRC 105367</strain>
    </source>
</reference>
<dbReference type="AlphaFoldDB" id="A0A6F8YCQ0"/>
<feature type="transmembrane region" description="Helical" evidence="1">
    <location>
        <begin position="342"/>
        <end position="360"/>
    </location>
</feature>
<reference evidence="2 3" key="2">
    <citation type="submission" date="2020-03" db="EMBL/GenBank/DDBJ databases">
        <authorList>
            <person name="Ichikawa N."/>
            <person name="Kimura A."/>
            <person name="Kitahashi Y."/>
            <person name="Uohara A."/>
        </authorList>
    </citation>
    <scope>NUCLEOTIDE SEQUENCE [LARGE SCALE GENOMIC DNA]</scope>
    <source>
        <strain evidence="2 3">NBRC 105367</strain>
    </source>
</reference>
<dbReference type="EMBL" id="AP022871">
    <property type="protein sequence ID" value="BCB83840.1"/>
    <property type="molecule type" value="Genomic_DNA"/>
</dbReference>
<proteinExistence type="predicted"/>